<feature type="compositionally biased region" description="Basic and acidic residues" evidence="5">
    <location>
        <begin position="645"/>
        <end position="662"/>
    </location>
</feature>
<dbReference type="PANTHER" id="PTHR45339">
    <property type="entry name" value="HYBRID SIGNAL TRANSDUCTION HISTIDINE KINASE J"/>
    <property type="match status" value="1"/>
</dbReference>
<dbReference type="EMBL" id="ML995475">
    <property type="protein sequence ID" value="KAF2146762.1"/>
    <property type="molecule type" value="Genomic_DNA"/>
</dbReference>
<accession>A0A6A6BRP1</accession>
<dbReference type="SUPFAM" id="SSF47384">
    <property type="entry name" value="Homodimeric domain of signal transducing histidine kinase"/>
    <property type="match status" value="1"/>
</dbReference>
<protein>
    <recommendedName>
        <fullName evidence="11">Histidine kinase</fullName>
    </recommendedName>
</protein>
<dbReference type="CDD" id="cd17546">
    <property type="entry name" value="REC_hyHK_CKI1_RcsC-like"/>
    <property type="match status" value="1"/>
</dbReference>
<evidence type="ECO:0000256" key="2">
    <source>
        <dbReference type="ARBA" id="ARBA00023012"/>
    </source>
</evidence>
<dbReference type="Pfam" id="PF00512">
    <property type="entry name" value="HisKA"/>
    <property type="match status" value="1"/>
</dbReference>
<feature type="modified residue" description="4-aspartylphosphate" evidence="3">
    <location>
        <position position="407"/>
    </location>
</feature>
<evidence type="ECO:0000256" key="1">
    <source>
        <dbReference type="ARBA" id="ARBA00022553"/>
    </source>
</evidence>
<dbReference type="SMART" id="SM00387">
    <property type="entry name" value="HATPase_c"/>
    <property type="match status" value="1"/>
</dbReference>
<evidence type="ECO:0000259" key="8">
    <source>
        <dbReference type="PROSITE" id="PS50113"/>
    </source>
</evidence>
<dbReference type="InterPro" id="IPR001789">
    <property type="entry name" value="Sig_transdc_resp-reg_receiver"/>
</dbReference>
<dbReference type="Gene3D" id="1.10.287.130">
    <property type="match status" value="1"/>
</dbReference>
<organism evidence="9 10">
    <name type="scientific">Aplosporella prunicola CBS 121167</name>
    <dbReference type="NCBI Taxonomy" id="1176127"/>
    <lineage>
        <taxon>Eukaryota</taxon>
        <taxon>Fungi</taxon>
        <taxon>Dikarya</taxon>
        <taxon>Ascomycota</taxon>
        <taxon>Pezizomycotina</taxon>
        <taxon>Dothideomycetes</taxon>
        <taxon>Dothideomycetes incertae sedis</taxon>
        <taxon>Botryosphaeriales</taxon>
        <taxon>Aplosporellaceae</taxon>
        <taxon>Aplosporella</taxon>
    </lineage>
</organism>
<dbReference type="Pfam" id="PF00072">
    <property type="entry name" value="Response_reg"/>
    <property type="match status" value="1"/>
</dbReference>
<evidence type="ECO:0000256" key="5">
    <source>
        <dbReference type="SAM" id="MobiDB-lite"/>
    </source>
</evidence>
<keyword evidence="4" id="KW-0175">Coiled coil</keyword>
<dbReference type="AlphaFoldDB" id="A0A6A6BRP1"/>
<feature type="compositionally biased region" description="Basic and acidic residues" evidence="5">
    <location>
        <begin position="489"/>
        <end position="506"/>
    </location>
</feature>
<dbReference type="InterPro" id="IPR004358">
    <property type="entry name" value="Sig_transdc_His_kin-like_C"/>
</dbReference>
<dbReference type="InterPro" id="IPR005467">
    <property type="entry name" value="His_kinase_dom"/>
</dbReference>
<dbReference type="SMART" id="SM00388">
    <property type="entry name" value="HisKA"/>
    <property type="match status" value="1"/>
</dbReference>
<dbReference type="SUPFAM" id="SSF55874">
    <property type="entry name" value="ATPase domain of HSP90 chaperone/DNA topoisomerase II/histidine kinase"/>
    <property type="match status" value="1"/>
</dbReference>
<dbReference type="Pfam" id="PF02518">
    <property type="entry name" value="HATPase_c"/>
    <property type="match status" value="1"/>
</dbReference>
<dbReference type="PROSITE" id="PS50110">
    <property type="entry name" value="RESPONSE_REGULATORY"/>
    <property type="match status" value="1"/>
</dbReference>
<name>A0A6A6BRP1_9PEZI</name>
<evidence type="ECO:0000256" key="3">
    <source>
        <dbReference type="PROSITE-ProRule" id="PRU00169"/>
    </source>
</evidence>
<dbReference type="PROSITE" id="PS50113">
    <property type="entry name" value="PAC"/>
    <property type="match status" value="1"/>
</dbReference>
<dbReference type="SUPFAM" id="SSF52172">
    <property type="entry name" value="CheY-like"/>
    <property type="match status" value="1"/>
</dbReference>
<dbReference type="GO" id="GO:0000155">
    <property type="term" value="F:phosphorelay sensor kinase activity"/>
    <property type="evidence" value="ECO:0007669"/>
    <property type="project" value="InterPro"/>
</dbReference>
<dbReference type="InterPro" id="IPR036890">
    <property type="entry name" value="HATPase_C_sf"/>
</dbReference>
<feature type="domain" description="PAC" evidence="8">
    <location>
        <begin position="1"/>
        <end position="15"/>
    </location>
</feature>
<keyword evidence="10" id="KW-1185">Reference proteome</keyword>
<evidence type="ECO:0000313" key="9">
    <source>
        <dbReference type="EMBL" id="KAF2146762.1"/>
    </source>
</evidence>
<dbReference type="Proteomes" id="UP000799438">
    <property type="component" value="Unassembled WGS sequence"/>
</dbReference>
<dbReference type="InterPro" id="IPR003594">
    <property type="entry name" value="HATPase_dom"/>
</dbReference>
<feature type="compositionally biased region" description="Basic and acidic residues" evidence="5">
    <location>
        <begin position="555"/>
        <end position="607"/>
    </location>
</feature>
<dbReference type="SMART" id="SM00448">
    <property type="entry name" value="REC"/>
    <property type="match status" value="1"/>
</dbReference>
<feature type="domain" description="Response regulatory" evidence="7">
    <location>
        <begin position="352"/>
        <end position="480"/>
    </location>
</feature>
<gene>
    <name evidence="9" type="ORF">K452DRAFT_282956</name>
</gene>
<feature type="domain" description="Histidine kinase" evidence="6">
    <location>
        <begin position="43"/>
        <end position="266"/>
    </location>
</feature>
<dbReference type="Gene3D" id="3.40.50.2300">
    <property type="match status" value="1"/>
</dbReference>
<feature type="region of interest" description="Disordered" evidence="5">
    <location>
        <begin position="290"/>
        <end position="333"/>
    </location>
</feature>
<dbReference type="PANTHER" id="PTHR45339:SF1">
    <property type="entry name" value="HYBRID SIGNAL TRANSDUCTION HISTIDINE KINASE J"/>
    <property type="match status" value="1"/>
</dbReference>
<reference evidence="9" key="1">
    <citation type="journal article" date="2020" name="Stud. Mycol.">
        <title>101 Dothideomycetes genomes: a test case for predicting lifestyles and emergence of pathogens.</title>
        <authorList>
            <person name="Haridas S."/>
            <person name="Albert R."/>
            <person name="Binder M."/>
            <person name="Bloem J."/>
            <person name="Labutti K."/>
            <person name="Salamov A."/>
            <person name="Andreopoulos B."/>
            <person name="Baker S."/>
            <person name="Barry K."/>
            <person name="Bills G."/>
            <person name="Bluhm B."/>
            <person name="Cannon C."/>
            <person name="Castanera R."/>
            <person name="Culley D."/>
            <person name="Daum C."/>
            <person name="Ezra D."/>
            <person name="Gonzalez J."/>
            <person name="Henrissat B."/>
            <person name="Kuo A."/>
            <person name="Liang C."/>
            <person name="Lipzen A."/>
            <person name="Lutzoni F."/>
            <person name="Magnuson J."/>
            <person name="Mondo S."/>
            <person name="Nolan M."/>
            <person name="Ohm R."/>
            <person name="Pangilinan J."/>
            <person name="Park H.-J."/>
            <person name="Ramirez L."/>
            <person name="Alfaro M."/>
            <person name="Sun H."/>
            <person name="Tritt A."/>
            <person name="Yoshinaga Y."/>
            <person name="Zwiers L.-H."/>
            <person name="Turgeon B."/>
            <person name="Goodwin S."/>
            <person name="Spatafora J."/>
            <person name="Crous P."/>
            <person name="Grigoriev I."/>
        </authorList>
    </citation>
    <scope>NUCLEOTIDE SEQUENCE</scope>
    <source>
        <strain evidence="9">CBS 121167</strain>
    </source>
</reference>
<dbReference type="OrthoDB" id="60033at2759"/>
<dbReference type="CDD" id="cd16922">
    <property type="entry name" value="HATPase_EvgS-ArcB-TorS-like"/>
    <property type="match status" value="1"/>
</dbReference>
<dbReference type="FunFam" id="1.10.287.130:FF:000050">
    <property type="entry name" value="Related to histidine kinase"/>
    <property type="match status" value="1"/>
</dbReference>
<feature type="compositionally biased region" description="Basic and acidic residues" evidence="5">
    <location>
        <begin position="614"/>
        <end position="631"/>
    </location>
</feature>
<dbReference type="InterPro" id="IPR011006">
    <property type="entry name" value="CheY-like_superfamily"/>
</dbReference>
<evidence type="ECO:0000256" key="4">
    <source>
        <dbReference type="SAM" id="Coils"/>
    </source>
</evidence>
<dbReference type="InterPro" id="IPR000700">
    <property type="entry name" value="PAS-assoc_C"/>
</dbReference>
<dbReference type="FunFam" id="3.40.50.2300:FF:000887">
    <property type="match status" value="1"/>
</dbReference>
<dbReference type="CDD" id="cd00082">
    <property type="entry name" value="HisKA"/>
    <property type="match status" value="1"/>
</dbReference>
<keyword evidence="2" id="KW-0902">Two-component regulatory system</keyword>
<feature type="region of interest" description="Disordered" evidence="5">
    <location>
        <begin position="487"/>
        <end position="700"/>
    </location>
</feature>
<evidence type="ECO:0000259" key="7">
    <source>
        <dbReference type="PROSITE" id="PS50110"/>
    </source>
</evidence>
<dbReference type="GeneID" id="54297172"/>
<dbReference type="RefSeq" id="XP_033402471.1">
    <property type="nucleotide sequence ID" value="XM_033539676.1"/>
</dbReference>
<dbReference type="InterPro" id="IPR003661">
    <property type="entry name" value="HisK_dim/P_dom"/>
</dbReference>
<feature type="coiled-coil region" evidence="4">
    <location>
        <begin position="6"/>
        <end position="33"/>
    </location>
</feature>
<evidence type="ECO:0000259" key="6">
    <source>
        <dbReference type="PROSITE" id="PS50109"/>
    </source>
</evidence>
<proteinExistence type="predicted"/>
<dbReference type="FunFam" id="3.30.565.10:FF:000010">
    <property type="entry name" value="Sensor histidine kinase RcsC"/>
    <property type="match status" value="1"/>
</dbReference>
<dbReference type="PROSITE" id="PS50109">
    <property type="entry name" value="HIS_KIN"/>
    <property type="match status" value="1"/>
</dbReference>
<keyword evidence="1 3" id="KW-0597">Phosphoprotein</keyword>
<evidence type="ECO:0000313" key="10">
    <source>
        <dbReference type="Proteomes" id="UP000799438"/>
    </source>
</evidence>
<sequence length="700" mass="77327">MDITEIRQAEIDLHNQEKENAKLIANALAAKEASKMKSQFLANMSHEIRTPIAGVIGMSDLLLDTDLDQEQQDCAENIQRSANGLLTVINDILDLSKVESGRLDVEEVQFSLSVVLRDVSKMMAFAALRKNIAYESHFEKDIEKDLKVMGDPGRLRQILTNLLTNSIKFTSEGRVSLSASIIKQDDDTVHVRFVVEDTGIGIEDEVRQKLFKPFSQADSSTARRFGGTGLGLAISKNLVELMHGEIDLESKLGHGTKACFRIPFSRAQYRGPGSPLMDISSIPDRLQSDMSVSCGSSEELGTPPLTPSFPPNGKTGARHVRGSSATPSNITINHSLPDSLMTLSETERQKVHVLVVEDNQVNQQIALKTIKKQGFSVNAVWNGKEALDYLLESDGESHPHPDIILMDVQMPIMDGYKATHTIRSEEPFRNRPEIRDIPIVAMTASAIQGDKEKCQEAGMDDYLSKPVRGNLLEKMLVKWAIERKRKQQKMAEGKEDKNWKAGERRSSAVSADGASTIKAGSVGRNSPKPEGHTSPSSSPQAKRSRPPASRNTSFGKDDDKAQRPRVLDRLSYQDEISVDKSTESADERVSRRVRDEERAANLRDHKLMFSSGDRAARRGSSDNAEADDRKGAPSHSLTEANIGRLAEEQHTKQPRATHEKSDSMAARKASGASDDESRVPESMLELRSQSQSVDESEKIN</sequence>
<dbReference type="InterPro" id="IPR036097">
    <property type="entry name" value="HisK_dim/P_sf"/>
</dbReference>
<evidence type="ECO:0008006" key="11">
    <source>
        <dbReference type="Google" id="ProtNLM"/>
    </source>
</evidence>
<dbReference type="PRINTS" id="PR00344">
    <property type="entry name" value="BCTRLSENSOR"/>
</dbReference>
<dbReference type="Gene3D" id="3.30.565.10">
    <property type="entry name" value="Histidine kinase-like ATPase, C-terminal domain"/>
    <property type="match status" value="1"/>
</dbReference>
<feature type="compositionally biased region" description="Polar residues" evidence="5">
    <location>
        <begin position="323"/>
        <end position="333"/>
    </location>
</feature>